<keyword evidence="9" id="KW-0378">Hydrolase</keyword>
<sequence length="595" mass="67304">MVRDPHSYGNAHEVCPSHLALQLTLNFTQRRMDGRCDLTLTWSQPDATYIDLDTRDLTITAVTDGENRPLNYELGSPHPFMGSRLRVHLPERQETVCVVYHTHPDAAALQWLTPAQTTSQRLPFLFTQSQAILARTWLPCMDSPGVRTTFDAVINVPPGMTAVMGAHHETHEPEQGRFCFTMPYAIPAYLIALAAGELAFRAISDRAGVYAEPAVLDRAAWECADMDHMIRTAEALYGPYRWGRWDTIILPPSFPFGGMENPMLTFATPTILAGDRSLVSLMAHELAHSWSGNLVTNATWGDFWLNEGFTTYFERRIVEALYGNDLAEMQWLLGQRTLAHTIDRLTPTEPEYTKLCMNLDTHDPDDAFSELPYEKGANFLRVLEHHVGRPAFDAFLQQYFEDHAFDSMTTGRFLELIRDRLFHGDVTDWDTLRIHDWIDRPGAPDNMIIPNSDHFERTRAAANAFMSEGQLPAPASDSWTPAEWLDFLNSLPEEVASDKLQQLDEAFDLSQSGNAEILYAWLAVCIRNTYEPAFPMVEAFLCRQGRRKFLQPLYSALWANPRSRDLAATIYRQARPGYHPIAAATIDGIVDLSAH</sequence>
<feature type="binding site" evidence="13">
    <location>
        <begin position="546"/>
        <end position="548"/>
    </location>
    <ligand>
        <name>a peptide</name>
        <dbReference type="ChEBI" id="CHEBI:60466"/>
    </ligand>
</feature>
<feature type="binding site" evidence="13">
    <location>
        <begin position="128"/>
        <end position="130"/>
    </location>
    <ligand>
        <name>a peptide</name>
        <dbReference type="ChEBI" id="CHEBI:60466"/>
    </ligand>
</feature>
<dbReference type="SUPFAM" id="SSF48371">
    <property type="entry name" value="ARM repeat"/>
    <property type="match status" value="1"/>
</dbReference>
<comment type="cofactor">
    <cofactor evidence="14">
        <name>Zn(2+)</name>
        <dbReference type="ChEBI" id="CHEBI:29105"/>
    </cofactor>
    <text evidence="14">Binds 1 zinc ion per subunit.</text>
</comment>
<keyword evidence="6" id="KW-0963">Cytoplasm</keyword>
<comment type="catalytic activity">
    <reaction evidence="1">
        <text>Release of an N-terminal amino acid, Xaa-|-Yaa- from a peptide, amide or arylamide. Xaa is preferably Ala, but may be most amino acids including Pro (slow action). When a terminal hydrophobic residue is followed by a prolyl residue, the two may be released as an intact Xaa-Pro dipeptide.</text>
        <dbReference type="EC" id="3.4.11.2"/>
    </reaction>
</comment>
<comment type="caution">
    <text evidence="16">The sequence shown here is derived from an EMBL/GenBank/DDBJ whole genome shotgun (WGS) entry which is preliminary data.</text>
</comment>
<dbReference type="Gene3D" id="1.25.40.320">
    <property type="entry name" value="Peptidase M1, leukotriene A4 hydrolase/aminopeptidase C-terminal domain"/>
    <property type="match status" value="1"/>
</dbReference>
<feature type="binding site" evidence="14">
    <location>
        <position position="288"/>
    </location>
    <ligand>
        <name>Zn(2+)</name>
        <dbReference type="ChEBI" id="CHEBI:29105"/>
        <note>catalytic</note>
    </ligand>
</feature>
<comment type="similarity">
    <text evidence="3">Belongs to the peptidase M1 family.</text>
</comment>
<keyword evidence="11" id="KW-0482">Metalloprotease</keyword>
<evidence type="ECO:0000256" key="3">
    <source>
        <dbReference type="ARBA" id="ARBA00010136"/>
    </source>
</evidence>
<dbReference type="SUPFAM" id="SSF63737">
    <property type="entry name" value="Leukotriene A4 hydrolase N-terminal domain"/>
    <property type="match status" value="1"/>
</dbReference>
<name>W4LU46_9BACT</name>
<feature type="binding site" evidence="14">
    <location>
        <position position="284"/>
    </location>
    <ligand>
        <name>Zn(2+)</name>
        <dbReference type="ChEBI" id="CHEBI:29105"/>
        <note>catalytic</note>
    </ligand>
</feature>
<keyword evidence="10 14" id="KW-0862">Zinc</keyword>
<dbReference type="GO" id="GO:0016285">
    <property type="term" value="F:alanyl aminopeptidase activity"/>
    <property type="evidence" value="ECO:0007669"/>
    <property type="project" value="UniProtKB-EC"/>
</dbReference>
<keyword evidence="7" id="KW-0645">Protease</keyword>
<dbReference type="Gene3D" id="1.10.390.10">
    <property type="entry name" value="Neutral Protease Domain 2"/>
    <property type="match status" value="1"/>
</dbReference>
<dbReference type="InterPro" id="IPR001930">
    <property type="entry name" value="Peptidase_M1"/>
</dbReference>
<evidence type="ECO:0000256" key="8">
    <source>
        <dbReference type="ARBA" id="ARBA00022723"/>
    </source>
</evidence>
<organism evidence="16 17">
    <name type="scientific">Candidatus Entotheonella gemina</name>
    <dbReference type="NCBI Taxonomy" id="1429439"/>
    <lineage>
        <taxon>Bacteria</taxon>
        <taxon>Pseudomonadati</taxon>
        <taxon>Nitrospinota/Tectimicrobiota group</taxon>
        <taxon>Candidatus Tectimicrobiota</taxon>
        <taxon>Candidatus Entotheonellia</taxon>
        <taxon>Candidatus Entotheonellales</taxon>
        <taxon>Candidatus Entotheonellaceae</taxon>
        <taxon>Candidatus Entotheonella</taxon>
    </lineage>
</organism>
<dbReference type="PRINTS" id="PR00756">
    <property type="entry name" value="ALADIPTASE"/>
</dbReference>
<evidence type="ECO:0000256" key="7">
    <source>
        <dbReference type="ARBA" id="ARBA00022670"/>
    </source>
</evidence>
<keyword evidence="17" id="KW-1185">Reference proteome</keyword>
<dbReference type="InterPro" id="IPR038502">
    <property type="entry name" value="M1_LTA-4_hydro/amino_C_sf"/>
</dbReference>
<dbReference type="SMART" id="SM01263">
    <property type="entry name" value="Leuk-A4-hydro_C"/>
    <property type="match status" value="1"/>
</dbReference>
<dbReference type="SUPFAM" id="SSF55486">
    <property type="entry name" value="Metalloproteases ('zincins'), catalytic domain"/>
    <property type="match status" value="1"/>
</dbReference>
<dbReference type="Gene3D" id="2.60.40.1730">
    <property type="entry name" value="tricorn interacting facor f3 domain"/>
    <property type="match status" value="1"/>
</dbReference>
<dbReference type="Proteomes" id="UP000019140">
    <property type="component" value="Unassembled WGS sequence"/>
</dbReference>
<dbReference type="InterPro" id="IPR016024">
    <property type="entry name" value="ARM-type_fold"/>
</dbReference>
<evidence type="ECO:0000313" key="16">
    <source>
        <dbReference type="EMBL" id="ETX01375.1"/>
    </source>
</evidence>
<dbReference type="EC" id="3.4.11.2" evidence="4"/>
<dbReference type="Pfam" id="PF17900">
    <property type="entry name" value="Peptidase_M1_N"/>
    <property type="match status" value="1"/>
</dbReference>
<dbReference type="InterPro" id="IPR027268">
    <property type="entry name" value="Peptidase_M4/M1_CTD_sf"/>
</dbReference>
<dbReference type="GO" id="GO:0006508">
    <property type="term" value="P:proteolysis"/>
    <property type="evidence" value="ECO:0007669"/>
    <property type="project" value="UniProtKB-KW"/>
</dbReference>
<keyword evidence="8 14" id="KW-0479">Metal-binding</keyword>
<dbReference type="Gene3D" id="3.30.2010.30">
    <property type="match status" value="1"/>
</dbReference>
<dbReference type="FunFam" id="3.30.2010.30:FF:000001">
    <property type="entry name" value="Leukotriene A(4) hydrolase"/>
    <property type="match status" value="1"/>
</dbReference>
<evidence type="ECO:0000259" key="15">
    <source>
        <dbReference type="SMART" id="SM01263"/>
    </source>
</evidence>
<evidence type="ECO:0000256" key="1">
    <source>
        <dbReference type="ARBA" id="ARBA00000098"/>
    </source>
</evidence>
<reference evidence="16 17" key="1">
    <citation type="journal article" date="2014" name="Nature">
        <title>An environmental bacterial taxon with a large and distinct metabolic repertoire.</title>
        <authorList>
            <person name="Wilson M.C."/>
            <person name="Mori T."/>
            <person name="Ruckert C."/>
            <person name="Uria A.R."/>
            <person name="Helf M.J."/>
            <person name="Takada K."/>
            <person name="Gernert C."/>
            <person name="Steffens U.A."/>
            <person name="Heycke N."/>
            <person name="Schmitt S."/>
            <person name="Rinke C."/>
            <person name="Helfrich E.J."/>
            <person name="Brachmann A.O."/>
            <person name="Gurgui C."/>
            <person name="Wakimoto T."/>
            <person name="Kracht M."/>
            <person name="Crusemann M."/>
            <person name="Hentschel U."/>
            <person name="Abe I."/>
            <person name="Matsunaga S."/>
            <person name="Kalinowski J."/>
            <person name="Takeyama H."/>
            <person name="Piel J."/>
        </authorList>
    </citation>
    <scope>NUCLEOTIDE SEQUENCE [LARGE SCALE GENOMIC DNA]</scope>
    <source>
        <strain evidence="17">TSY2</strain>
    </source>
</reference>
<evidence type="ECO:0000256" key="14">
    <source>
        <dbReference type="PIRSR" id="PIRSR634015-3"/>
    </source>
</evidence>
<dbReference type="GO" id="GO:0008237">
    <property type="term" value="F:metallopeptidase activity"/>
    <property type="evidence" value="ECO:0007669"/>
    <property type="project" value="UniProtKB-KW"/>
</dbReference>
<dbReference type="Pfam" id="PF01433">
    <property type="entry name" value="Peptidase_M1"/>
    <property type="match status" value="1"/>
</dbReference>
<accession>W4LU46</accession>
<evidence type="ECO:0000256" key="4">
    <source>
        <dbReference type="ARBA" id="ARBA00012564"/>
    </source>
</evidence>
<dbReference type="PANTHER" id="PTHR45726:SF3">
    <property type="entry name" value="LEUKOTRIENE A-4 HYDROLASE"/>
    <property type="match status" value="1"/>
</dbReference>
<gene>
    <name evidence="16" type="ORF">ETSY2_37325</name>
</gene>
<dbReference type="AlphaFoldDB" id="W4LU46"/>
<feature type="binding site" evidence="13">
    <location>
        <begin position="255"/>
        <end position="260"/>
    </location>
    <ligand>
        <name>a peptide</name>
        <dbReference type="ChEBI" id="CHEBI:60466"/>
    </ligand>
</feature>
<feature type="active site" description="Proton acceptor" evidence="12">
    <location>
        <position position="285"/>
    </location>
</feature>
<feature type="binding site" evidence="14">
    <location>
        <position position="307"/>
    </location>
    <ligand>
        <name>Zn(2+)</name>
        <dbReference type="ChEBI" id="CHEBI:29105"/>
        <note>catalytic</note>
    </ligand>
</feature>
<evidence type="ECO:0000256" key="12">
    <source>
        <dbReference type="PIRSR" id="PIRSR634015-1"/>
    </source>
</evidence>
<protein>
    <recommendedName>
        <fullName evidence="5">Aminopeptidase N</fullName>
        <ecNumber evidence="4">3.4.11.2</ecNumber>
    </recommendedName>
</protein>
<dbReference type="GO" id="GO:0005737">
    <property type="term" value="C:cytoplasm"/>
    <property type="evidence" value="ECO:0007669"/>
    <property type="project" value="UniProtKB-SubCell"/>
</dbReference>
<dbReference type="GO" id="GO:0008270">
    <property type="term" value="F:zinc ion binding"/>
    <property type="evidence" value="ECO:0007669"/>
    <property type="project" value="InterPro"/>
</dbReference>
<dbReference type="CDD" id="cd09599">
    <property type="entry name" value="M1_LTA4H"/>
    <property type="match status" value="1"/>
</dbReference>
<feature type="domain" description="Peptidase M1 leukotriene A4 hydrolase/aminopeptidase C-terminal" evidence="15">
    <location>
        <begin position="446"/>
        <end position="590"/>
    </location>
</feature>
<evidence type="ECO:0000256" key="11">
    <source>
        <dbReference type="ARBA" id="ARBA00023049"/>
    </source>
</evidence>
<evidence type="ECO:0000256" key="10">
    <source>
        <dbReference type="ARBA" id="ARBA00022833"/>
    </source>
</evidence>
<evidence type="ECO:0000256" key="5">
    <source>
        <dbReference type="ARBA" id="ARBA00015611"/>
    </source>
</evidence>
<dbReference type="EMBL" id="AZHX01001626">
    <property type="protein sequence ID" value="ETX01375.1"/>
    <property type="molecule type" value="Genomic_DNA"/>
</dbReference>
<evidence type="ECO:0000256" key="13">
    <source>
        <dbReference type="PIRSR" id="PIRSR634015-2"/>
    </source>
</evidence>
<comment type="subcellular location">
    <subcellularLocation>
        <location evidence="2">Cytoplasm</location>
    </subcellularLocation>
</comment>
<evidence type="ECO:0000256" key="2">
    <source>
        <dbReference type="ARBA" id="ARBA00004496"/>
    </source>
</evidence>
<dbReference type="Pfam" id="PF09127">
    <property type="entry name" value="Leuk-A4-hydro_C"/>
    <property type="match status" value="1"/>
</dbReference>
<dbReference type="HOGENOM" id="CLU_014505_1_2_7"/>
<dbReference type="InterPro" id="IPR049980">
    <property type="entry name" value="LTA4H_cat"/>
</dbReference>
<dbReference type="MEROPS" id="M01.031"/>
<evidence type="ECO:0000313" key="17">
    <source>
        <dbReference type="Proteomes" id="UP000019140"/>
    </source>
</evidence>
<evidence type="ECO:0000256" key="6">
    <source>
        <dbReference type="ARBA" id="ARBA00022490"/>
    </source>
</evidence>
<evidence type="ECO:0000256" key="9">
    <source>
        <dbReference type="ARBA" id="ARBA00022801"/>
    </source>
</evidence>
<dbReference type="InterPro" id="IPR015211">
    <property type="entry name" value="Peptidase_M1_C"/>
</dbReference>
<dbReference type="PANTHER" id="PTHR45726">
    <property type="entry name" value="LEUKOTRIENE A-4 HYDROLASE"/>
    <property type="match status" value="1"/>
</dbReference>
<proteinExistence type="inferred from homology"/>
<dbReference type="InterPro" id="IPR042097">
    <property type="entry name" value="Aminopeptidase_N-like_N_sf"/>
</dbReference>
<dbReference type="InterPro" id="IPR045357">
    <property type="entry name" value="Aminopeptidase_N-like_N"/>
</dbReference>
<dbReference type="InterPro" id="IPR034015">
    <property type="entry name" value="M1_LTA4H"/>
</dbReference>
<dbReference type="InterPro" id="IPR014782">
    <property type="entry name" value="Peptidase_M1_dom"/>
</dbReference>
<feature type="active site" description="Proton donor" evidence="12">
    <location>
        <position position="373"/>
    </location>
</feature>
<dbReference type="PATRIC" id="fig|1429439.4.peg.6302"/>